<evidence type="ECO:0000313" key="2">
    <source>
        <dbReference type="EMBL" id="PJJ72633.1"/>
    </source>
</evidence>
<feature type="region of interest" description="Disordered" evidence="1">
    <location>
        <begin position="29"/>
        <end position="55"/>
    </location>
</feature>
<dbReference type="OrthoDB" id="513524at2"/>
<sequence>MTANVDGLDDVWTDWNEAVNMTAHELEEWLETEESRSVGDKSDGGESTGHKSGRRIVEILGKKKSDLDADDVEWMRKVVGYVHRHRAQGPADDVEHSRWRYSLMNWGNDPLKNA</sequence>
<feature type="compositionally biased region" description="Basic and acidic residues" evidence="1">
    <location>
        <begin position="33"/>
        <end position="44"/>
    </location>
</feature>
<accession>A0A2M9CL59</accession>
<dbReference type="PANTHER" id="PTHR40630:SF1">
    <property type="entry name" value="DNA-BINDING PROTEIN"/>
    <property type="match status" value="1"/>
</dbReference>
<reference evidence="2 3" key="1">
    <citation type="submission" date="2017-11" db="EMBL/GenBank/DDBJ databases">
        <title>Genomic Encyclopedia of Archaeal and Bacterial Type Strains, Phase II (KMG-II): From Individual Species to Whole Genera.</title>
        <authorList>
            <person name="Goeker M."/>
        </authorList>
    </citation>
    <scope>NUCLEOTIDE SEQUENCE [LARGE SCALE GENOMIC DNA]</scope>
    <source>
        <strain evidence="2 3">DSM 27393</strain>
    </source>
</reference>
<comment type="caution">
    <text evidence="2">The sequence shown here is derived from an EMBL/GenBank/DDBJ whole genome shotgun (WGS) entry which is preliminary data.</text>
</comment>
<evidence type="ECO:0000256" key="1">
    <source>
        <dbReference type="SAM" id="MobiDB-lite"/>
    </source>
</evidence>
<dbReference type="AlphaFoldDB" id="A0A2M9CL59"/>
<keyword evidence="3" id="KW-1185">Reference proteome</keyword>
<dbReference type="Pfam" id="PF11338">
    <property type="entry name" value="DUF3140"/>
    <property type="match status" value="1"/>
</dbReference>
<dbReference type="RefSeq" id="WP_100364800.1">
    <property type="nucleotide sequence ID" value="NZ_PGFF01000001.1"/>
</dbReference>
<protein>
    <submittedName>
        <fullName evidence="2">Uncharacterized protein DUF3140</fullName>
    </submittedName>
</protein>
<dbReference type="EMBL" id="PGFF01000001">
    <property type="protein sequence ID" value="PJJ72633.1"/>
    <property type="molecule type" value="Genomic_DNA"/>
</dbReference>
<dbReference type="Proteomes" id="UP000228758">
    <property type="component" value="Unassembled WGS sequence"/>
</dbReference>
<organism evidence="2 3">
    <name type="scientific">Diaminobutyricimonas aerilata</name>
    <dbReference type="NCBI Taxonomy" id="1162967"/>
    <lineage>
        <taxon>Bacteria</taxon>
        <taxon>Bacillati</taxon>
        <taxon>Actinomycetota</taxon>
        <taxon>Actinomycetes</taxon>
        <taxon>Micrococcales</taxon>
        <taxon>Microbacteriaceae</taxon>
        <taxon>Diaminobutyricimonas</taxon>
    </lineage>
</organism>
<dbReference type="InterPro" id="IPR021487">
    <property type="entry name" value="DUF3140"/>
</dbReference>
<name>A0A2M9CL59_9MICO</name>
<gene>
    <name evidence="2" type="ORF">CLV46_2207</name>
</gene>
<proteinExistence type="predicted"/>
<evidence type="ECO:0000313" key="3">
    <source>
        <dbReference type="Proteomes" id="UP000228758"/>
    </source>
</evidence>
<dbReference type="PANTHER" id="PTHR40630">
    <property type="entry name" value="POSSIBLE DNA-BINDING PROTEIN"/>
    <property type="match status" value="1"/>
</dbReference>